<evidence type="ECO:0000313" key="1">
    <source>
        <dbReference type="EMBL" id="CAF2157316.1"/>
    </source>
</evidence>
<dbReference type="Proteomes" id="UP001295469">
    <property type="component" value="Chromosome A07"/>
</dbReference>
<accession>A0A816YBW6</accession>
<proteinExistence type="predicted"/>
<dbReference type="AlphaFoldDB" id="A0A816YBW6"/>
<reference evidence="1" key="1">
    <citation type="submission" date="2021-01" db="EMBL/GenBank/DDBJ databases">
        <authorList>
            <consortium name="Genoscope - CEA"/>
            <person name="William W."/>
        </authorList>
    </citation>
    <scope>NUCLEOTIDE SEQUENCE</scope>
</reference>
<name>A0A816YBW6_BRANA</name>
<sequence length="87" mass="10023">MSIRSFFSSSKLVGKLVFMGEVLIDIYYLKTDVAGELMTWLRETGEAKLLIVTEGMRLQSSEAAHEEIRSIRTEPDEERRLCFECCK</sequence>
<protein>
    <submittedName>
        <fullName evidence="1">(rape) hypothetical protein</fullName>
    </submittedName>
</protein>
<dbReference type="EMBL" id="HG994361">
    <property type="protein sequence ID" value="CAF2157316.1"/>
    <property type="molecule type" value="Genomic_DNA"/>
</dbReference>
<gene>
    <name evidence="1" type="ORF">DARMORV10_A07P03110.1</name>
</gene>
<organism evidence="1">
    <name type="scientific">Brassica napus</name>
    <name type="common">Rape</name>
    <dbReference type="NCBI Taxonomy" id="3708"/>
    <lineage>
        <taxon>Eukaryota</taxon>
        <taxon>Viridiplantae</taxon>
        <taxon>Streptophyta</taxon>
        <taxon>Embryophyta</taxon>
        <taxon>Tracheophyta</taxon>
        <taxon>Spermatophyta</taxon>
        <taxon>Magnoliopsida</taxon>
        <taxon>eudicotyledons</taxon>
        <taxon>Gunneridae</taxon>
        <taxon>Pentapetalae</taxon>
        <taxon>rosids</taxon>
        <taxon>malvids</taxon>
        <taxon>Brassicales</taxon>
        <taxon>Brassicaceae</taxon>
        <taxon>Brassiceae</taxon>
        <taxon>Brassica</taxon>
    </lineage>
</organism>